<dbReference type="Gene3D" id="1.25.10.10">
    <property type="entry name" value="Leucine-rich Repeat Variant"/>
    <property type="match status" value="1"/>
</dbReference>
<dbReference type="EMBL" id="KE375135">
    <property type="protein sequence ID" value="EPQ63022.1"/>
    <property type="molecule type" value="Genomic_DNA"/>
</dbReference>
<feature type="region of interest" description="Disordered" evidence="1">
    <location>
        <begin position="71"/>
        <end position="94"/>
    </location>
</feature>
<dbReference type="OrthoDB" id="6260732at2759"/>
<organism evidence="3">
    <name type="scientific">Blumeria graminis f. sp. tritici 96224</name>
    <dbReference type="NCBI Taxonomy" id="1268274"/>
    <lineage>
        <taxon>Eukaryota</taxon>
        <taxon>Fungi</taxon>
        <taxon>Dikarya</taxon>
        <taxon>Ascomycota</taxon>
        <taxon>Pezizomycotina</taxon>
        <taxon>Leotiomycetes</taxon>
        <taxon>Erysiphales</taxon>
        <taxon>Erysiphaceae</taxon>
        <taxon>Blumeria</taxon>
    </lineage>
</organism>
<evidence type="ECO:0000313" key="4">
    <source>
        <dbReference type="Proteomes" id="UP000053110"/>
    </source>
</evidence>
<protein>
    <submittedName>
        <fullName evidence="3">Bgt-1034</fullName>
    </submittedName>
</protein>
<reference evidence="2" key="2">
    <citation type="submission" date="2013-01" db="EMBL/GenBank/DDBJ databases">
        <title>The wheat powdery mildew genome reveals unique evolution of an obligate biotroph.</title>
        <authorList>
            <person name="Oberhaensli S."/>
            <person name="Wicker T."/>
            <person name="Keller B."/>
        </authorList>
    </citation>
    <scope>NUCLEOTIDE SEQUENCE</scope>
    <source>
        <strain evidence="2">96224</strain>
    </source>
</reference>
<sequence length="94" mass="10281">MSAQLSAISTAQTVAQLLPKLHDVDPDHRFMSLNDLFQVLTISKQDLLTGDYVIAARAVDGIIKTLDDQNGEANYKKSGSSSQQDTIWDTCPIT</sequence>
<dbReference type="AlphaFoldDB" id="A0A061HD80"/>
<feature type="compositionally biased region" description="Polar residues" evidence="1">
    <location>
        <begin position="77"/>
        <end position="94"/>
    </location>
</feature>
<reference evidence="4" key="1">
    <citation type="journal article" date="2013" name="Nat. Genet.">
        <title>The wheat powdery mildew genome shows the unique evolution of an obligate biotroph.</title>
        <authorList>
            <person name="Wicker T."/>
            <person name="Oberhaensli S."/>
            <person name="Parlange F."/>
            <person name="Buchmann J.P."/>
            <person name="Shatalina M."/>
            <person name="Roffler S."/>
            <person name="Ben-David R."/>
            <person name="Dolezel J."/>
            <person name="Simkova H."/>
            <person name="Schulze-Lefert P."/>
            <person name="Spanu P.D."/>
            <person name="Bruggmann R."/>
            <person name="Amselem J."/>
            <person name="Quesneville H."/>
            <person name="Ver Loren van Themaat E."/>
            <person name="Paape T."/>
            <person name="Shimizu K.K."/>
            <person name="Keller B."/>
        </authorList>
    </citation>
    <scope>NUCLEOTIDE SEQUENCE [LARGE SCALE GENOMIC DNA]</scope>
    <source>
        <strain evidence="4">96224</strain>
    </source>
</reference>
<dbReference type="EMBL" id="UIGY01000184">
    <property type="protein sequence ID" value="SUZ12520.1"/>
    <property type="molecule type" value="Genomic_DNA"/>
</dbReference>
<reference evidence="3" key="3">
    <citation type="submission" date="2018-07" db="EMBL/GenBank/DDBJ databases">
        <authorList>
            <person name="Quirk P.G."/>
            <person name="Krulwich T.A."/>
        </authorList>
    </citation>
    <scope>NUCLEOTIDE SEQUENCE</scope>
    <source>
        <strain evidence="3">96224</strain>
    </source>
</reference>
<dbReference type="Proteomes" id="UP000053110">
    <property type="component" value="Unassembled WGS sequence"/>
</dbReference>
<gene>
    <name evidence="2" type="ORF">BGT96224_1034</name>
    <name evidence="3" type="ORF">BGT96224V2_LOCUS5678</name>
</gene>
<dbReference type="HOGENOM" id="CLU_2385847_0_0_1"/>
<evidence type="ECO:0000313" key="3">
    <source>
        <dbReference type="EMBL" id="SUZ12520.1"/>
    </source>
</evidence>
<accession>A0A061HD80</accession>
<dbReference type="InterPro" id="IPR011989">
    <property type="entry name" value="ARM-like"/>
</dbReference>
<name>A0A061HD80_BLUGR</name>
<evidence type="ECO:0000313" key="2">
    <source>
        <dbReference type="EMBL" id="EPQ63022.1"/>
    </source>
</evidence>
<proteinExistence type="predicted"/>
<evidence type="ECO:0000256" key="1">
    <source>
        <dbReference type="SAM" id="MobiDB-lite"/>
    </source>
</evidence>